<comment type="caution">
    <text evidence="13">The sequence shown here is derived from an EMBL/GenBank/DDBJ whole genome shotgun (WGS) entry which is preliminary data.</text>
</comment>
<evidence type="ECO:0000256" key="8">
    <source>
        <dbReference type="ARBA" id="ARBA00023136"/>
    </source>
</evidence>
<dbReference type="InterPro" id="IPR013112">
    <property type="entry name" value="FAD-bd_8"/>
</dbReference>
<dbReference type="InterPro" id="IPR013130">
    <property type="entry name" value="Fe3_Rdtase_TM_dom"/>
</dbReference>
<dbReference type="Proteomes" id="UP000886523">
    <property type="component" value="Unassembled WGS sequence"/>
</dbReference>
<evidence type="ECO:0000256" key="4">
    <source>
        <dbReference type="ARBA" id="ARBA00022475"/>
    </source>
</evidence>
<accession>A0A9P6DMG4</accession>
<keyword evidence="3" id="KW-0813">Transport</keyword>
<evidence type="ECO:0000256" key="11">
    <source>
        <dbReference type="SAM" id="Phobius"/>
    </source>
</evidence>
<evidence type="ECO:0000256" key="2">
    <source>
        <dbReference type="ARBA" id="ARBA00012668"/>
    </source>
</evidence>
<name>A0A9P6DMG4_9AGAM</name>
<keyword evidence="14" id="KW-1185">Reference proteome</keyword>
<dbReference type="GO" id="GO:0015677">
    <property type="term" value="P:copper ion import"/>
    <property type="evidence" value="ECO:0007669"/>
    <property type="project" value="TreeGrafter"/>
</dbReference>
<dbReference type="OrthoDB" id="17725at2759"/>
<comment type="subcellular location">
    <subcellularLocation>
        <location evidence="1">Cell membrane</location>
        <topology evidence="1">Multi-pass membrane protein</topology>
    </subcellularLocation>
</comment>
<dbReference type="GO" id="GO:0052851">
    <property type="term" value="F:ferric-chelate reductase (NADPH) activity"/>
    <property type="evidence" value="ECO:0007669"/>
    <property type="project" value="UniProtKB-EC"/>
</dbReference>
<dbReference type="GO" id="GO:0005886">
    <property type="term" value="C:plasma membrane"/>
    <property type="evidence" value="ECO:0007669"/>
    <property type="project" value="UniProtKB-SubCell"/>
</dbReference>
<dbReference type="InterPro" id="IPR051410">
    <property type="entry name" value="Ferric/Cupric_Reductase"/>
</dbReference>
<dbReference type="PANTHER" id="PTHR32361:SF9">
    <property type="entry name" value="FERRIC REDUCTASE TRANSMEMBRANE COMPONENT 3-RELATED"/>
    <property type="match status" value="1"/>
</dbReference>
<organism evidence="13 14">
    <name type="scientific">Hydnum rufescens UP504</name>
    <dbReference type="NCBI Taxonomy" id="1448309"/>
    <lineage>
        <taxon>Eukaryota</taxon>
        <taxon>Fungi</taxon>
        <taxon>Dikarya</taxon>
        <taxon>Basidiomycota</taxon>
        <taxon>Agaricomycotina</taxon>
        <taxon>Agaricomycetes</taxon>
        <taxon>Cantharellales</taxon>
        <taxon>Hydnaceae</taxon>
        <taxon>Hydnum</taxon>
    </lineage>
</organism>
<keyword evidence="7" id="KW-0406">Ion transport</keyword>
<evidence type="ECO:0000256" key="1">
    <source>
        <dbReference type="ARBA" id="ARBA00004651"/>
    </source>
</evidence>
<evidence type="ECO:0000313" key="13">
    <source>
        <dbReference type="EMBL" id="KAF9506872.1"/>
    </source>
</evidence>
<dbReference type="GO" id="GO:0006826">
    <property type="term" value="P:iron ion transport"/>
    <property type="evidence" value="ECO:0007669"/>
    <property type="project" value="UniProtKB-ARBA"/>
</dbReference>
<keyword evidence="4" id="KW-1003">Cell membrane</keyword>
<dbReference type="SUPFAM" id="SSF63380">
    <property type="entry name" value="Riboflavin synthase domain-like"/>
    <property type="match status" value="1"/>
</dbReference>
<comment type="catalytic activity">
    <reaction evidence="10">
        <text>2 a Fe(II)-siderophore + NADP(+) + H(+) = 2 a Fe(III)-siderophore + NADPH</text>
        <dbReference type="Rhea" id="RHEA:28795"/>
        <dbReference type="Rhea" id="RHEA-COMP:11342"/>
        <dbReference type="Rhea" id="RHEA-COMP:11344"/>
        <dbReference type="ChEBI" id="CHEBI:15378"/>
        <dbReference type="ChEBI" id="CHEBI:29033"/>
        <dbReference type="ChEBI" id="CHEBI:29034"/>
        <dbReference type="ChEBI" id="CHEBI:57783"/>
        <dbReference type="ChEBI" id="CHEBI:58349"/>
        <dbReference type="EC" id="1.16.1.9"/>
    </reaction>
</comment>
<dbReference type="PANTHER" id="PTHR32361">
    <property type="entry name" value="FERRIC/CUPRIC REDUCTASE TRANSMEMBRANE COMPONENT"/>
    <property type="match status" value="1"/>
</dbReference>
<feature type="transmembrane region" description="Helical" evidence="11">
    <location>
        <begin position="142"/>
        <end position="161"/>
    </location>
</feature>
<feature type="transmembrane region" description="Helical" evidence="11">
    <location>
        <begin position="115"/>
        <end position="136"/>
    </location>
</feature>
<evidence type="ECO:0000256" key="5">
    <source>
        <dbReference type="ARBA" id="ARBA00022692"/>
    </source>
</evidence>
<evidence type="ECO:0000313" key="14">
    <source>
        <dbReference type="Proteomes" id="UP000886523"/>
    </source>
</evidence>
<dbReference type="InterPro" id="IPR017927">
    <property type="entry name" value="FAD-bd_FR_type"/>
</dbReference>
<evidence type="ECO:0000256" key="9">
    <source>
        <dbReference type="ARBA" id="ARBA00023180"/>
    </source>
</evidence>
<feature type="domain" description="FAD-binding FR-type" evidence="12">
    <location>
        <begin position="279"/>
        <end position="402"/>
    </location>
</feature>
<dbReference type="EMBL" id="MU129096">
    <property type="protein sequence ID" value="KAF9506872.1"/>
    <property type="molecule type" value="Genomic_DNA"/>
</dbReference>
<keyword evidence="5 11" id="KW-0812">Transmembrane</keyword>
<dbReference type="CDD" id="cd06186">
    <property type="entry name" value="NOX_Duox_like_FAD_NADP"/>
    <property type="match status" value="1"/>
</dbReference>
<dbReference type="AlphaFoldDB" id="A0A9P6DMG4"/>
<dbReference type="Pfam" id="PF08022">
    <property type="entry name" value="FAD_binding_8"/>
    <property type="match status" value="1"/>
</dbReference>
<proteinExistence type="predicted"/>
<dbReference type="GO" id="GO:0006879">
    <property type="term" value="P:intracellular iron ion homeostasis"/>
    <property type="evidence" value="ECO:0007669"/>
    <property type="project" value="TreeGrafter"/>
</dbReference>
<protein>
    <recommendedName>
        <fullName evidence="2">ferric-chelate reductase (NADPH)</fullName>
        <ecNumber evidence="2">1.16.1.9</ecNumber>
    </recommendedName>
</protein>
<keyword evidence="6 11" id="KW-1133">Transmembrane helix</keyword>
<feature type="transmembrane region" description="Helical" evidence="11">
    <location>
        <begin position="243"/>
        <end position="263"/>
    </location>
</feature>
<dbReference type="PROSITE" id="PS51384">
    <property type="entry name" value="FAD_FR"/>
    <property type="match status" value="1"/>
</dbReference>
<evidence type="ECO:0000256" key="3">
    <source>
        <dbReference type="ARBA" id="ARBA00022448"/>
    </source>
</evidence>
<keyword evidence="9" id="KW-0325">Glycoprotein</keyword>
<evidence type="ECO:0000259" key="12">
    <source>
        <dbReference type="PROSITE" id="PS51384"/>
    </source>
</evidence>
<dbReference type="EC" id="1.16.1.9" evidence="2"/>
<gene>
    <name evidence="13" type="ORF">BS47DRAFT_368451</name>
</gene>
<dbReference type="Pfam" id="PF01794">
    <property type="entry name" value="Ferric_reduct"/>
    <property type="match status" value="1"/>
</dbReference>
<feature type="transmembrane region" description="Helical" evidence="11">
    <location>
        <begin position="269"/>
        <end position="286"/>
    </location>
</feature>
<evidence type="ECO:0000256" key="7">
    <source>
        <dbReference type="ARBA" id="ARBA00023065"/>
    </source>
</evidence>
<dbReference type="InterPro" id="IPR017938">
    <property type="entry name" value="Riboflavin_synthase-like_b-brl"/>
</dbReference>
<feature type="transmembrane region" description="Helical" evidence="11">
    <location>
        <begin position="181"/>
        <end position="201"/>
    </location>
</feature>
<sequence length="473" mass="51633">MGAISIPAGSDPLDISRFHIATTTTSDTLSASNALIIAFILVVLAYALINLPWTFFRLQHTGWLTGWSLSSKPIPAPTRCPHPNATDMGPQSIGHLSLGFPSYMIPRINLTTSQFFVLLATTAIITAACFTNSNVITDSTRTGYIAITLVPCVIALGNKVFGVGSIVQVGYASVNWLHRWLGRLFFVVTTVHVIAYMVIFAQTNSMKTEMSKASNILACVAYAGLCLIFFASFRYVRQRWWHIFKVCHHFGILIFVVGLNYHSPLWRPWIGFSLAFLFFSLVLRALTSRIHIAYLTPLSSSRSTVIHFPSLRSGWIPGQHVRIRVLTGGMGLGAILEGHPFTLATAPTVDGVGGKLLVKAAGDWTEKLLQVAKKRSQADVEDGRGYPVAVIVEGPYGGCELLYSAYSTVLLAAGGSGCRTSWLSPRALFPTPSWVNPVLVNSISFGASEIELRLPTLPLFSTIFFLLHGLFPI</sequence>
<evidence type="ECO:0000256" key="6">
    <source>
        <dbReference type="ARBA" id="ARBA00022989"/>
    </source>
</evidence>
<feature type="transmembrane region" description="Helical" evidence="11">
    <location>
        <begin position="34"/>
        <end position="56"/>
    </location>
</feature>
<reference evidence="13" key="1">
    <citation type="journal article" date="2020" name="Nat. Commun.">
        <title>Large-scale genome sequencing of mycorrhizal fungi provides insights into the early evolution of symbiotic traits.</title>
        <authorList>
            <person name="Miyauchi S."/>
            <person name="Kiss E."/>
            <person name="Kuo A."/>
            <person name="Drula E."/>
            <person name="Kohler A."/>
            <person name="Sanchez-Garcia M."/>
            <person name="Morin E."/>
            <person name="Andreopoulos B."/>
            <person name="Barry K.W."/>
            <person name="Bonito G."/>
            <person name="Buee M."/>
            <person name="Carver A."/>
            <person name="Chen C."/>
            <person name="Cichocki N."/>
            <person name="Clum A."/>
            <person name="Culley D."/>
            <person name="Crous P.W."/>
            <person name="Fauchery L."/>
            <person name="Girlanda M."/>
            <person name="Hayes R.D."/>
            <person name="Keri Z."/>
            <person name="LaButti K."/>
            <person name="Lipzen A."/>
            <person name="Lombard V."/>
            <person name="Magnuson J."/>
            <person name="Maillard F."/>
            <person name="Murat C."/>
            <person name="Nolan M."/>
            <person name="Ohm R.A."/>
            <person name="Pangilinan J."/>
            <person name="Pereira M.F."/>
            <person name="Perotto S."/>
            <person name="Peter M."/>
            <person name="Pfister S."/>
            <person name="Riley R."/>
            <person name="Sitrit Y."/>
            <person name="Stielow J.B."/>
            <person name="Szollosi G."/>
            <person name="Zifcakova L."/>
            <person name="Stursova M."/>
            <person name="Spatafora J.W."/>
            <person name="Tedersoo L."/>
            <person name="Vaario L.M."/>
            <person name="Yamada A."/>
            <person name="Yan M."/>
            <person name="Wang P."/>
            <person name="Xu J."/>
            <person name="Bruns T."/>
            <person name="Baldrian P."/>
            <person name="Vilgalys R."/>
            <person name="Dunand C."/>
            <person name="Henrissat B."/>
            <person name="Grigoriev I.V."/>
            <person name="Hibbett D."/>
            <person name="Nagy L.G."/>
            <person name="Martin F.M."/>
        </authorList>
    </citation>
    <scope>NUCLEOTIDE SEQUENCE</scope>
    <source>
        <strain evidence="13">UP504</strain>
    </source>
</reference>
<keyword evidence="8 11" id="KW-0472">Membrane</keyword>
<feature type="transmembrane region" description="Helical" evidence="11">
    <location>
        <begin position="213"/>
        <end position="236"/>
    </location>
</feature>
<evidence type="ECO:0000256" key="10">
    <source>
        <dbReference type="ARBA" id="ARBA00048483"/>
    </source>
</evidence>